<accession>A0A8X6YSR4</accession>
<reference evidence="1" key="1">
    <citation type="submission" date="2020-08" db="EMBL/GenBank/DDBJ databases">
        <title>Multicomponent nature underlies the extraordinary mechanical properties of spider dragline silk.</title>
        <authorList>
            <person name="Kono N."/>
            <person name="Nakamura H."/>
            <person name="Mori M."/>
            <person name="Yoshida Y."/>
            <person name="Ohtoshi R."/>
            <person name="Malay A.D."/>
            <person name="Moran D.A.P."/>
            <person name="Tomita M."/>
            <person name="Numata K."/>
            <person name="Arakawa K."/>
        </authorList>
    </citation>
    <scope>NUCLEOTIDE SEQUENCE</scope>
</reference>
<dbReference type="Proteomes" id="UP000886998">
    <property type="component" value="Unassembled WGS sequence"/>
</dbReference>
<keyword evidence="2" id="KW-1185">Reference proteome</keyword>
<gene>
    <name evidence="1" type="ORF">TNIN_421211</name>
</gene>
<protein>
    <submittedName>
        <fullName evidence="1">Uncharacterized protein</fullName>
    </submittedName>
</protein>
<proteinExistence type="predicted"/>
<sequence>MKEAGEEKTNIYFRISKDPRYLQLNNGDVENAIFPNLMHLFLNAQGKDPELRRGKLCNSFNGHNSAFKIPEDIEMSQRVSPEWLRSIPDHRLNLFMSR</sequence>
<organism evidence="1 2">
    <name type="scientific">Trichonephila inaurata madagascariensis</name>
    <dbReference type="NCBI Taxonomy" id="2747483"/>
    <lineage>
        <taxon>Eukaryota</taxon>
        <taxon>Metazoa</taxon>
        <taxon>Ecdysozoa</taxon>
        <taxon>Arthropoda</taxon>
        <taxon>Chelicerata</taxon>
        <taxon>Arachnida</taxon>
        <taxon>Araneae</taxon>
        <taxon>Araneomorphae</taxon>
        <taxon>Entelegynae</taxon>
        <taxon>Araneoidea</taxon>
        <taxon>Nephilidae</taxon>
        <taxon>Trichonephila</taxon>
        <taxon>Trichonephila inaurata</taxon>
    </lineage>
</organism>
<dbReference type="AlphaFoldDB" id="A0A8X6YSR4"/>
<comment type="caution">
    <text evidence="1">The sequence shown here is derived from an EMBL/GenBank/DDBJ whole genome shotgun (WGS) entry which is preliminary data.</text>
</comment>
<name>A0A8X6YSR4_9ARAC</name>
<dbReference type="EMBL" id="BMAV01021828">
    <property type="protein sequence ID" value="GFY76288.1"/>
    <property type="molecule type" value="Genomic_DNA"/>
</dbReference>
<evidence type="ECO:0000313" key="1">
    <source>
        <dbReference type="EMBL" id="GFY76288.1"/>
    </source>
</evidence>
<evidence type="ECO:0000313" key="2">
    <source>
        <dbReference type="Proteomes" id="UP000886998"/>
    </source>
</evidence>